<sequence length="877" mass="98619">MKPIFTLFFFLLLSFQLLAQGPILVDEKRFPLDPQLSYDAAIPSPEQYFGYKLGAEFTLYANTVNYVKELDRLSDKITLYQYGSTYEGRPLIRLVITSPDNHKNLESIRQRHLKLLDGSASEISSVVKSDPIFITYSYNIHGNEASSTEAVAQVAYRLAAAQDEETKRILNNSVIVLYICVNPDGRDRFIYWYKSTQRNVLGYEPRDLEHYEPWPGGRGNHYWFDVNRDWVWGVHPETRGLTMDYQQWMSQVHVDFHEQGYNNNYFTAPGTTPRNKLLPDTYEALSDTFGRANIKEFDKHRISYFTRDAFDFFYPGYGSSYPSVMGGIGMLVEQGGIGGGRAVQTDDGGYNVLRQRIFDHYTSSMATIKKSVERKEILLQYSANAWNPNNSKTATKTYYLSAESPYTLDVVNMLLRHQVKVERATKAFTVSDAVDYHNGQAGSKNMPAGTYIVSTSQPRNLFITSILERRLAIEDSVMYDMATWSAILAYNLEGYASNTKHSVSTEAVTQAQMHTTGVINPNAQYAYVIEWKQRNAPQALAQLWAKGYKVRSCHEPFSDGKTTWGYGSLIVLIERNEDKLARIHPDMIEIAQKAGVTIHGLGTGRMGNGMDLASGRNRPLKQPRVALLVDPPFSSLTAGQITFLFDYETGLPIQRVRGSVLQQTALPKFGERYGAADLNQFDVLILPDGGAGLGELFKPEQQAQLRDWISRGGTLIATESAVSFFTAQRSRFTSVKLIEPARDSSTAARTVAYEDREDYYGKKRTPGTALNTLIDNSHPLAFGLGKELYTIKQDNNSLAPSPELQSVGRYASVDKAFVAGYISEDNKKLLAGNTFAGVLPMGQGKVVFLQDNTQFRMFWRGPSRMMQNAVMMVPSFN</sequence>
<reference evidence="8 9" key="1">
    <citation type="journal article" date="2011" name="Stand. Genomic Sci.">
        <title>Complete genome sequence of Haliscomenobacter hydrossis type strain (O).</title>
        <authorList>
            <consortium name="US DOE Joint Genome Institute (JGI-PGF)"/>
            <person name="Daligault H."/>
            <person name="Lapidus A."/>
            <person name="Zeytun A."/>
            <person name="Nolan M."/>
            <person name="Lucas S."/>
            <person name="Del Rio T.G."/>
            <person name="Tice H."/>
            <person name="Cheng J.F."/>
            <person name="Tapia R."/>
            <person name="Han C."/>
            <person name="Goodwin L."/>
            <person name="Pitluck S."/>
            <person name="Liolios K."/>
            <person name="Pagani I."/>
            <person name="Ivanova N."/>
            <person name="Huntemann M."/>
            <person name="Mavromatis K."/>
            <person name="Mikhailova N."/>
            <person name="Pati A."/>
            <person name="Chen A."/>
            <person name="Palaniappan K."/>
            <person name="Land M."/>
            <person name="Hauser L."/>
            <person name="Brambilla E.M."/>
            <person name="Rohde M."/>
            <person name="Verbarg S."/>
            <person name="Goker M."/>
            <person name="Bristow J."/>
            <person name="Eisen J.A."/>
            <person name="Markowitz V."/>
            <person name="Hugenholtz P."/>
            <person name="Kyrpides N.C."/>
            <person name="Klenk H.P."/>
            <person name="Woyke T."/>
        </authorList>
    </citation>
    <scope>NUCLEOTIDE SEQUENCE [LARGE SCALE GENOMIC DNA]</scope>
    <source>
        <strain evidence="9">ATCC 27775 / DSM 1100 / LMG 10767 / O</strain>
    </source>
</reference>
<evidence type="ECO:0000256" key="5">
    <source>
        <dbReference type="ARBA" id="ARBA00022833"/>
    </source>
</evidence>
<accession>F4L2N6</accession>
<dbReference type="EMBL" id="CP002691">
    <property type="protein sequence ID" value="AEE48600.1"/>
    <property type="molecule type" value="Genomic_DNA"/>
</dbReference>
<dbReference type="STRING" id="760192.Halhy_0692"/>
<evidence type="ECO:0000256" key="3">
    <source>
        <dbReference type="ARBA" id="ARBA00022670"/>
    </source>
</evidence>
<dbReference type="GO" id="GO:0005615">
    <property type="term" value="C:extracellular space"/>
    <property type="evidence" value="ECO:0007669"/>
    <property type="project" value="TreeGrafter"/>
</dbReference>
<dbReference type="RefSeq" id="WP_013763164.1">
    <property type="nucleotide sequence ID" value="NC_015510.1"/>
</dbReference>
<dbReference type="PANTHER" id="PTHR11705:SF143">
    <property type="entry name" value="SLL0236 PROTEIN"/>
    <property type="match status" value="1"/>
</dbReference>
<dbReference type="Proteomes" id="UP000008461">
    <property type="component" value="Chromosome"/>
</dbReference>
<feature type="domain" description="Peptidase M14" evidence="7">
    <location>
        <begin position="65"/>
        <end position="233"/>
    </location>
</feature>
<keyword evidence="8" id="KW-0121">Carboxypeptidase</keyword>
<evidence type="ECO:0000256" key="4">
    <source>
        <dbReference type="ARBA" id="ARBA00022801"/>
    </source>
</evidence>
<dbReference type="Gene3D" id="3.40.630.10">
    <property type="entry name" value="Zn peptidases"/>
    <property type="match status" value="1"/>
</dbReference>
<dbReference type="GO" id="GO:0008270">
    <property type="term" value="F:zinc ion binding"/>
    <property type="evidence" value="ECO:0007669"/>
    <property type="project" value="InterPro"/>
</dbReference>
<name>F4L2N6_HALH1</name>
<dbReference type="SUPFAM" id="SSF53187">
    <property type="entry name" value="Zn-dependent exopeptidases"/>
    <property type="match status" value="1"/>
</dbReference>
<protein>
    <submittedName>
        <fullName evidence="8">Peptidase M14 carboxypeptidase A</fullName>
    </submittedName>
</protein>
<dbReference type="KEGG" id="hhy:Halhy_0692"/>
<dbReference type="SUPFAM" id="SSF52317">
    <property type="entry name" value="Class I glutamine amidotransferase-like"/>
    <property type="match status" value="1"/>
</dbReference>
<keyword evidence="5" id="KW-0862">Zinc</keyword>
<dbReference type="OrthoDB" id="9767214at2"/>
<proteinExistence type="inferred from homology"/>
<dbReference type="CDD" id="cd03143">
    <property type="entry name" value="A4_beta-galactosidase_middle_domain"/>
    <property type="match status" value="1"/>
</dbReference>
<comment type="cofactor">
    <cofactor evidence="1">
        <name>Zn(2+)</name>
        <dbReference type="ChEBI" id="CHEBI:29105"/>
    </cofactor>
</comment>
<keyword evidence="6" id="KW-0482">Metalloprotease</keyword>
<gene>
    <name evidence="8" type="ordered locus">Halhy_0692</name>
</gene>
<dbReference type="PANTHER" id="PTHR11705">
    <property type="entry name" value="PROTEASE FAMILY M14 CARBOXYPEPTIDASE A,B"/>
    <property type="match status" value="1"/>
</dbReference>
<reference key="2">
    <citation type="submission" date="2011-04" db="EMBL/GenBank/DDBJ databases">
        <title>Complete sequence of chromosome of Haliscomenobacter hydrossis DSM 1100.</title>
        <authorList>
            <consortium name="US DOE Joint Genome Institute (JGI-PGF)"/>
            <person name="Lucas S."/>
            <person name="Han J."/>
            <person name="Lapidus A."/>
            <person name="Bruce D."/>
            <person name="Goodwin L."/>
            <person name="Pitluck S."/>
            <person name="Peters L."/>
            <person name="Kyrpides N."/>
            <person name="Mavromatis K."/>
            <person name="Ivanova N."/>
            <person name="Ovchinnikova G."/>
            <person name="Pagani I."/>
            <person name="Daligault H."/>
            <person name="Detter J.C."/>
            <person name="Han C."/>
            <person name="Land M."/>
            <person name="Hauser L."/>
            <person name="Markowitz V."/>
            <person name="Cheng J.-F."/>
            <person name="Hugenholtz P."/>
            <person name="Woyke T."/>
            <person name="Wu D."/>
            <person name="Verbarg S."/>
            <person name="Frueling A."/>
            <person name="Brambilla E."/>
            <person name="Klenk H.-P."/>
            <person name="Eisen J.A."/>
        </authorList>
    </citation>
    <scope>NUCLEOTIDE SEQUENCE</scope>
    <source>
        <strain>DSM 1100</strain>
    </source>
</reference>
<dbReference type="Pfam" id="PF00246">
    <property type="entry name" value="Peptidase_M14"/>
    <property type="match status" value="1"/>
</dbReference>
<keyword evidence="4" id="KW-0378">Hydrolase</keyword>
<evidence type="ECO:0000256" key="2">
    <source>
        <dbReference type="ARBA" id="ARBA00005988"/>
    </source>
</evidence>
<evidence type="ECO:0000313" key="8">
    <source>
        <dbReference type="EMBL" id="AEE48600.1"/>
    </source>
</evidence>
<dbReference type="Gene3D" id="3.40.50.880">
    <property type="match status" value="1"/>
</dbReference>
<keyword evidence="3" id="KW-0645">Protease</keyword>
<evidence type="ECO:0000259" key="7">
    <source>
        <dbReference type="Pfam" id="PF00246"/>
    </source>
</evidence>
<evidence type="ECO:0000256" key="1">
    <source>
        <dbReference type="ARBA" id="ARBA00001947"/>
    </source>
</evidence>
<organism evidence="8 9">
    <name type="scientific">Haliscomenobacter hydrossis (strain ATCC 27775 / DSM 1100 / LMG 10767 / O)</name>
    <dbReference type="NCBI Taxonomy" id="760192"/>
    <lineage>
        <taxon>Bacteria</taxon>
        <taxon>Pseudomonadati</taxon>
        <taxon>Bacteroidota</taxon>
        <taxon>Saprospiria</taxon>
        <taxon>Saprospirales</taxon>
        <taxon>Haliscomenobacteraceae</taxon>
        <taxon>Haliscomenobacter</taxon>
    </lineage>
</organism>
<evidence type="ECO:0000313" key="9">
    <source>
        <dbReference type="Proteomes" id="UP000008461"/>
    </source>
</evidence>
<dbReference type="GO" id="GO:0006508">
    <property type="term" value="P:proteolysis"/>
    <property type="evidence" value="ECO:0007669"/>
    <property type="project" value="UniProtKB-KW"/>
</dbReference>
<keyword evidence="9" id="KW-1185">Reference proteome</keyword>
<dbReference type="HOGENOM" id="CLU_323582_0_0_10"/>
<dbReference type="InterPro" id="IPR000834">
    <property type="entry name" value="Peptidase_M14"/>
</dbReference>
<dbReference type="eggNOG" id="COG2866">
    <property type="taxonomic scope" value="Bacteria"/>
</dbReference>
<dbReference type="GO" id="GO:0004181">
    <property type="term" value="F:metallocarboxypeptidase activity"/>
    <property type="evidence" value="ECO:0007669"/>
    <property type="project" value="InterPro"/>
</dbReference>
<dbReference type="AlphaFoldDB" id="F4L2N6"/>
<dbReference type="InterPro" id="IPR029062">
    <property type="entry name" value="Class_I_gatase-like"/>
</dbReference>
<evidence type="ECO:0000256" key="6">
    <source>
        <dbReference type="ARBA" id="ARBA00023049"/>
    </source>
</evidence>
<comment type="similarity">
    <text evidence="2">Belongs to the peptidase M14 family.</text>
</comment>